<dbReference type="Proteomes" id="UP000255201">
    <property type="component" value="Unassembled WGS sequence"/>
</dbReference>
<dbReference type="EMBL" id="UFZL01000003">
    <property type="protein sequence ID" value="STE76916.1"/>
    <property type="molecule type" value="Genomic_DNA"/>
</dbReference>
<proteinExistence type="predicted"/>
<accession>A0A0J3W8N6</accession>
<protein>
    <submittedName>
        <fullName evidence="1">Transcriptional regulator</fullName>
    </submittedName>
</protein>
<accession>A0A0J2DNH4</accession>
<gene>
    <name evidence="1" type="primary">yagP</name>
    <name evidence="1" type="ORF">NCTC10764_05510</name>
</gene>
<evidence type="ECO:0000313" key="1">
    <source>
        <dbReference type="EMBL" id="STE76916.1"/>
    </source>
</evidence>
<reference evidence="1 2" key="1">
    <citation type="submission" date="2018-06" db="EMBL/GenBank/DDBJ databases">
        <authorList>
            <consortium name="Pathogen Informatics"/>
            <person name="Doyle S."/>
        </authorList>
    </citation>
    <scope>NUCLEOTIDE SEQUENCE [LARGE SCALE GENOMIC DNA]</scope>
    <source>
        <strain evidence="1 2">NCTC10764</strain>
    </source>
</reference>
<name>A0A0J2DNH4_ECOLX</name>
<evidence type="ECO:0000313" key="2">
    <source>
        <dbReference type="Proteomes" id="UP000255201"/>
    </source>
</evidence>
<dbReference type="AlphaFoldDB" id="A0A0J2DNH4"/>
<organism evidence="1 2">
    <name type="scientific">Escherichia coli</name>
    <dbReference type="NCBI Taxonomy" id="562"/>
    <lineage>
        <taxon>Bacteria</taxon>
        <taxon>Pseudomonadati</taxon>
        <taxon>Pseudomonadota</taxon>
        <taxon>Gammaproteobacteria</taxon>
        <taxon>Enterobacterales</taxon>
        <taxon>Enterobacteriaceae</taxon>
        <taxon>Escherichia</taxon>
    </lineage>
</organism>
<sequence length="35" mass="3651">MPASIVLILAAGRGERFLTSGGNTHKLREKSAVAV</sequence>